<dbReference type="OrthoDB" id="5399926at2759"/>
<evidence type="ECO:0000313" key="3">
    <source>
        <dbReference type="Proteomes" id="UP000275078"/>
    </source>
</evidence>
<feature type="domain" description="Velvet" evidence="1">
    <location>
        <begin position="6"/>
        <end position="203"/>
    </location>
</feature>
<name>A0A3N4IU60_ASCIM</name>
<evidence type="ECO:0000259" key="1">
    <source>
        <dbReference type="PROSITE" id="PS51821"/>
    </source>
</evidence>
<dbReference type="EMBL" id="ML119646">
    <property type="protein sequence ID" value="RPA87740.1"/>
    <property type="molecule type" value="Genomic_DNA"/>
</dbReference>
<organism evidence="2 3">
    <name type="scientific">Ascobolus immersus RN42</name>
    <dbReference type="NCBI Taxonomy" id="1160509"/>
    <lineage>
        <taxon>Eukaryota</taxon>
        <taxon>Fungi</taxon>
        <taxon>Dikarya</taxon>
        <taxon>Ascomycota</taxon>
        <taxon>Pezizomycotina</taxon>
        <taxon>Pezizomycetes</taxon>
        <taxon>Pezizales</taxon>
        <taxon>Ascobolaceae</taxon>
        <taxon>Ascobolus</taxon>
    </lineage>
</organism>
<accession>A0A3N4IU60</accession>
<dbReference type="InterPro" id="IPR037525">
    <property type="entry name" value="Velvet_dom"/>
</dbReference>
<proteinExistence type="predicted"/>
<keyword evidence="3" id="KW-1185">Reference proteome</keyword>
<gene>
    <name evidence="2" type="ORF">BJ508DRAFT_320733</name>
</gene>
<sequence length="204" mass="22328">MASERSQERTYSMEFAIPPPRTIRIGEDITPPLAVRVRIRDAISDLEISGEDELSYLFVAAALYDEGGGGAPIAPPDSGLISGRLSGSLELLNEYHEGYEDGRPPINDDSMPLQLQQGSFALFSSLRINRPGNYRIGITLLRVGGSRMPPGRRPRSEGGMSLAEVMSEPISVQSNVPIECPLGVEAREFLYHLRNRGYDIPSPS</sequence>
<reference evidence="2 3" key="1">
    <citation type="journal article" date="2018" name="Nat. Ecol. Evol.">
        <title>Pezizomycetes genomes reveal the molecular basis of ectomycorrhizal truffle lifestyle.</title>
        <authorList>
            <person name="Murat C."/>
            <person name="Payen T."/>
            <person name="Noel B."/>
            <person name="Kuo A."/>
            <person name="Morin E."/>
            <person name="Chen J."/>
            <person name="Kohler A."/>
            <person name="Krizsan K."/>
            <person name="Balestrini R."/>
            <person name="Da Silva C."/>
            <person name="Montanini B."/>
            <person name="Hainaut M."/>
            <person name="Levati E."/>
            <person name="Barry K.W."/>
            <person name="Belfiori B."/>
            <person name="Cichocki N."/>
            <person name="Clum A."/>
            <person name="Dockter R.B."/>
            <person name="Fauchery L."/>
            <person name="Guy J."/>
            <person name="Iotti M."/>
            <person name="Le Tacon F."/>
            <person name="Lindquist E.A."/>
            <person name="Lipzen A."/>
            <person name="Malagnac F."/>
            <person name="Mello A."/>
            <person name="Molinier V."/>
            <person name="Miyauchi S."/>
            <person name="Poulain J."/>
            <person name="Riccioni C."/>
            <person name="Rubini A."/>
            <person name="Sitrit Y."/>
            <person name="Splivallo R."/>
            <person name="Traeger S."/>
            <person name="Wang M."/>
            <person name="Zifcakova L."/>
            <person name="Wipf D."/>
            <person name="Zambonelli A."/>
            <person name="Paolocci F."/>
            <person name="Nowrousian M."/>
            <person name="Ottonello S."/>
            <person name="Baldrian P."/>
            <person name="Spatafora J.W."/>
            <person name="Henrissat B."/>
            <person name="Nagy L.G."/>
            <person name="Aury J.M."/>
            <person name="Wincker P."/>
            <person name="Grigoriev I.V."/>
            <person name="Bonfante P."/>
            <person name="Martin F.M."/>
        </authorList>
    </citation>
    <scope>NUCLEOTIDE SEQUENCE [LARGE SCALE GENOMIC DNA]</scope>
    <source>
        <strain evidence="2 3">RN42</strain>
    </source>
</reference>
<dbReference type="Proteomes" id="UP000275078">
    <property type="component" value="Unassembled WGS sequence"/>
</dbReference>
<protein>
    <recommendedName>
        <fullName evidence="1">Velvet domain-containing protein</fullName>
    </recommendedName>
</protein>
<dbReference type="PROSITE" id="PS51821">
    <property type="entry name" value="VELVET"/>
    <property type="match status" value="1"/>
</dbReference>
<dbReference type="AlphaFoldDB" id="A0A3N4IU60"/>
<dbReference type="Gene3D" id="2.60.40.3960">
    <property type="entry name" value="Velvet domain"/>
    <property type="match status" value="1"/>
</dbReference>
<evidence type="ECO:0000313" key="2">
    <source>
        <dbReference type="EMBL" id="RPA87740.1"/>
    </source>
</evidence>
<dbReference type="STRING" id="1160509.A0A3N4IU60"/>
<dbReference type="InterPro" id="IPR038491">
    <property type="entry name" value="Velvet_dom_sf"/>
</dbReference>